<dbReference type="InterPro" id="IPR027417">
    <property type="entry name" value="P-loop_NTPase"/>
</dbReference>
<proteinExistence type="predicted"/>
<evidence type="ECO:0000313" key="7">
    <source>
        <dbReference type="EMBL" id="MDQ0180163.1"/>
    </source>
</evidence>
<keyword evidence="2" id="KW-0547">Nucleotide-binding</keyword>
<keyword evidence="3 6" id="KW-0067">ATP-binding</keyword>
<dbReference type="InterPro" id="IPR003959">
    <property type="entry name" value="ATPase_AAA_core"/>
</dbReference>
<keyword evidence="8" id="KW-1185">Reference proteome</keyword>
<evidence type="ECO:0000256" key="4">
    <source>
        <dbReference type="SAM" id="MobiDB-lite"/>
    </source>
</evidence>
<dbReference type="Gene3D" id="1.10.8.60">
    <property type="match status" value="1"/>
</dbReference>
<evidence type="ECO:0000259" key="5">
    <source>
        <dbReference type="SMART" id="SM00382"/>
    </source>
</evidence>
<dbReference type="PANTHER" id="PTHR11638">
    <property type="entry name" value="ATP-DEPENDENT CLP PROTEASE"/>
    <property type="match status" value="1"/>
</dbReference>
<dbReference type="Pfam" id="PF00004">
    <property type="entry name" value="AAA"/>
    <property type="match status" value="1"/>
</dbReference>
<dbReference type="GO" id="GO:0008233">
    <property type="term" value="F:peptidase activity"/>
    <property type="evidence" value="ECO:0007669"/>
    <property type="project" value="UniProtKB-KW"/>
</dbReference>
<dbReference type="InterPro" id="IPR050130">
    <property type="entry name" value="ClpA_ClpB"/>
</dbReference>
<dbReference type="GO" id="GO:0016887">
    <property type="term" value="F:ATP hydrolysis activity"/>
    <property type="evidence" value="ECO:0007669"/>
    <property type="project" value="InterPro"/>
</dbReference>
<keyword evidence="6" id="KW-0378">Hydrolase</keyword>
<evidence type="ECO:0000313" key="6">
    <source>
        <dbReference type="EMBL" id="MDP9903184.1"/>
    </source>
</evidence>
<evidence type="ECO:0000313" key="9">
    <source>
        <dbReference type="Proteomes" id="UP001242995"/>
    </source>
</evidence>
<sequence length="669" mass="72628">MGLTNFTSDTDDDQTGSGPLGSGHGGTSGNVNVPAMPPMPGPGSDIHELLINYNDRFKNATPALFRDKLIEQTLAVLIRKDKPNPLIVGPAGVGKTRIVEEIARMIAIDHPTVPTALQGKIVYELPMASLVAGAGIVGQLEQRVTDLVNFAIDPSNNAVLFIDEIHVLAESENQTYQKIAQILKPALARGDMHVIGATTAQEARAFDDDPAFQRRFSRLIVDELTREQTIEILRSANASYMAHHNYRVLVSDEMLVLVAAIADELGKASQHRPDNAVTLLDQTLADVVVAHGAAIARAQQAGDQAIVQALQGMTNLSLTEQKIRGVALRLASGVAEKAPYNEQALRDSLSSMYGQDEVLEELLEALRRDQLGAFARTRPMAWMLAGPSGVGKTETVKRISQHLTGQAPIMLNMGDYSNEHDISKLNGSGPGYVGSQSNKELPFDTLESNPYRVILLDEIEKAHRSVHRLLLTALDEGWMRMSDGKIIDFSKVTIIATTNAAREIMGRPSIGFSVCSNAAARPDKQSLVKALKEHFDAEFLGRFQQIIAYAPITRDVYAQILNNAYGRERNRLLAENPRLGMMVPSLDASVLAATVDVTYLVEQGARPAERAARELIEDSIIASQQQHFANLAGEPNSANSNSENHSEDVAASPEPTQSAEAHDETSTTH</sequence>
<dbReference type="Proteomes" id="UP001242995">
    <property type="component" value="Unassembled WGS sequence"/>
</dbReference>
<dbReference type="RefSeq" id="WP_306958805.1">
    <property type="nucleotide sequence ID" value="NZ_JAUSRG010000001.1"/>
</dbReference>
<feature type="compositionally biased region" description="Low complexity" evidence="4">
    <location>
        <begin position="634"/>
        <end position="643"/>
    </location>
</feature>
<dbReference type="GO" id="GO:0034605">
    <property type="term" value="P:cellular response to heat"/>
    <property type="evidence" value="ECO:0007669"/>
    <property type="project" value="TreeGrafter"/>
</dbReference>
<evidence type="ECO:0000256" key="1">
    <source>
        <dbReference type="ARBA" id="ARBA00022737"/>
    </source>
</evidence>
<evidence type="ECO:0000256" key="2">
    <source>
        <dbReference type="ARBA" id="ARBA00022741"/>
    </source>
</evidence>
<comment type="caution">
    <text evidence="6">The sequence shown here is derived from an EMBL/GenBank/DDBJ whole genome shotgun (WGS) entry which is preliminary data.</text>
</comment>
<protein>
    <submittedName>
        <fullName evidence="6">ATP-dependent Clp protease ATP-binding subunit ClpA</fullName>
    </submittedName>
</protein>
<accession>A0AAW8D972</accession>
<keyword evidence="6" id="KW-0645">Protease</keyword>
<dbReference type="GO" id="GO:0005524">
    <property type="term" value="F:ATP binding"/>
    <property type="evidence" value="ECO:0007669"/>
    <property type="project" value="UniProtKB-KW"/>
</dbReference>
<feature type="compositionally biased region" description="Gly residues" evidence="4">
    <location>
        <begin position="18"/>
        <end position="28"/>
    </location>
</feature>
<dbReference type="SMART" id="SM00382">
    <property type="entry name" value="AAA"/>
    <property type="match status" value="2"/>
</dbReference>
<dbReference type="PRINTS" id="PR00300">
    <property type="entry name" value="CLPPROTEASEA"/>
</dbReference>
<feature type="region of interest" description="Disordered" evidence="4">
    <location>
        <begin position="629"/>
        <end position="669"/>
    </location>
</feature>
<evidence type="ECO:0000256" key="3">
    <source>
        <dbReference type="ARBA" id="ARBA00022840"/>
    </source>
</evidence>
<name>A0AAW8D972_9MICC</name>
<dbReference type="Proteomes" id="UP001230951">
    <property type="component" value="Unassembled WGS sequence"/>
</dbReference>
<dbReference type="EMBL" id="JAUSTF010000002">
    <property type="protein sequence ID" value="MDQ0180163.1"/>
    <property type="molecule type" value="Genomic_DNA"/>
</dbReference>
<dbReference type="Pfam" id="PF07724">
    <property type="entry name" value="AAA_2"/>
    <property type="match status" value="1"/>
</dbReference>
<dbReference type="SUPFAM" id="SSF52540">
    <property type="entry name" value="P-loop containing nucleoside triphosphate hydrolases"/>
    <property type="match status" value="2"/>
</dbReference>
<dbReference type="InterPro" id="IPR003593">
    <property type="entry name" value="AAA+_ATPase"/>
</dbReference>
<dbReference type="CDD" id="cd00009">
    <property type="entry name" value="AAA"/>
    <property type="match status" value="1"/>
</dbReference>
<feature type="domain" description="AAA+ ATPase" evidence="5">
    <location>
        <begin position="81"/>
        <end position="226"/>
    </location>
</feature>
<dbReference type="InterPro" id="IPR041546">
    <property type="entry name" value="ClpA/ClpB_AAA_lid"/>
</dbReference>
<feature type="compositionally biased region" description="Basic and acidic residues" evidence="4">
    <location>
        <begin position="660"/>
        <end position="669"/>
    </location>
</feature>
<feature type="domain" description="AAA+ ATPase" evidence="5">
    <location>
        <begin position="378"/>
        <end position="516"/>
    </location>
</feature>
<evidence type="ECO:0000313" key="8">
    <source>
        <dbReference type="Proteomes" id="UP001230951"/>
    </source>
</evidence>
<dbReference type="EMBL" id="JAUSRG010000001">
    <property type="protein sequence ID" value="MDP9903184.1"/>
    <property type="molecule type" value="Genomic_DNA"/>
</dbReference>
<keyword evidence="1" id="KW-0677">Repeat</keyword>
<reference evidence="6 8" key="1">
    <citation type="submission" date="2023-07" db="EMBL/GenBank/DDBJ databases">
        <title>Sorghum-associated microbial communities from plants grown in Nebraska, USA.</title>
        <authorList>
            <person name="Schachtman D."/>
        </authorList>
    </citation>
    <scope>NUCLEOTIDE SEQUENCE</scope>
    <source>
        <strain evidence="6">DS1006</strain>
        <strain evidence="7 8">DS1016</strain>
    </source>
</reference>
<feature type="region of interest" description="Disordered" evidence="4">
    <location>
        <begin position="1"/>
        <end position="41"/>
    </location>
</feature>
<organism evidence="6 9">
    <name type="scientific">Arthrobacter bambusae</name>
    <dbReference type="NCBI Taxonomy" id="1338426"/>
    <lineage>
        <taxon>Bacteria</taxon>
        <taxon>Bacillati</taxon>
        <taxon>Actinomycetota</taxon>
        <taxon>Actinomycetes</taxon>
        <taxon>Micrococcales</taxon>
        <taxon>Micrococcaceae</taxon>
        <taxon>Arthrobacter</taxon>
    </lineage>
</organism>
<gene>
    <name evidence="6" type="ORF">J2S90_000124</name>
    <name evidence="7" type="ORF">J2S93_001579</name>
</gene>
<dbReference type="Pfam" id="PF17871">
    <property type="entry name" value="AAA_lid_9"/>
    <property type="match status" value="1"/>
</dbReference>
<dbReference type="AlphaFoldDB" id="A0AAW8D972"/>
<dbReference type="GO" id="GO:0006508">
    <property type="term" value="P:proteolysis"/>
    <property type="evidence" value="ECO:0007669"/>
    <property type="project" value="UniProtKB-KW"/>
</dbReference>
<dbReference type="InterPro" id="IPR001270">
    <property type="entry name" value="ClpA/B"/>
</dbReference>
<dbReference type="GO" id="GO:0005737">
    <property type="term" value="C:cytoplasm"/>
    <property type="evidence" value="ECO:0007669"/>
    <property type="project" value="TreeGrafter"/>
</dbReference>
<dbReference type="PANTHER" id="PTHR11638:SF18">
    <property type="entry name" value="HEAT SHOCK PROTEIN 104"/>
    <property type="match status" value="1"/>
</dbReference>
<dbReference type="Gene3D" id="3.40.50.300">
    <property type="entry name" value="P-loop containing nucleotide triphosphate hydrolases"/>
    <property type="match status" value="2"/>
</dbReference>